<evidence type="ECO:0000313" key="2">
    <source>
        <dbReference type="EMBL" id="MQM21971.1"/>
    </source>
</evidence>
<organism evidence="2 3">
    <name type="scientific">Colocasia esculenta</name>
    <name type="common">Wild taro</name>
    <name type="synonym">Arum esculentum</name>
    <dbReference type="NCBI Taxonomy" id="4460"/>
    <lineage>
        <taxon>Eukaryota</taxon>
        <taxon>Viridiplantae</taxon>
        <taxon>Streptophyta</taxon>
        <taxon>Embryophyta</taxon>
        <taxon>Tracheophyta</taxon>
        <taxon>Spermatophyta</taxon>
        <taxon>Magnoliopsida</taxon>
        <taxon>Liliopsida</taxon>
        <taxon>Araceae</taxon>
        <taxon>Aroideae</taxon>
        <taxon>Colocasieae</taxon>
        <taxon>Colocasia</taxon>
    </lineage>
</organism>
<gene>
    <name evidence="2" type="ORF">Taro_055018</name>
</gene>
<reference evidence="2" key="1">
    <citation type="submission" date="2017-07" db="EMBL/GenBank/DDBJ databases">
        <title>Taro Niue Genome Assembly and Annotation.</title>
        <authorList>
            <person name="Atibalentja N."/>
            <person name="Keating K."/>
            <person name="Fields C.J."/>
        </authorList>
    </citation>
    <scope>NUCLEOTIDE SEQUENCE</scope>
    <source>
        <strain evidence="2">Niue_2</strain>
        <tissue evidence="2">Leaf</tissue>
    </source>
</reference>
<evidence type="ECO:0000313" key="3">
    <source>
        <dbReference type="Proteomes" id="UP000652761"/>
    </source>
</evidence>
<dbReference type="EMBL" id="NMUH01011891">
    <property type="protein sequence ID" value="MQM21971.1"/>
    <property type="molecule type" value="Genomic_DNA"/>
</dbReference>
<evidence type="ECO:0000256" key="1">
    <source>
        <dbReference type="SAM" id="MobiDB-lite"/>
    </source>
</evidence>
<proteinExistence type="predicted"/>
<keyword evidence="3" id="KW-1185">Reference proteome</keyword>
<accession>A0A843XSB7</accession>
<protein>
    <submittedName>
        <fullName evidence="2">Uncharacterized protein</fullName>
    </submittedName>
</protein>
<name>A0A843XSB7_COLES</name>
<feature type="region of interest" description="Disordered" evidence="1">
    <location>
        <begin position="71"/>
        <end position="102"/>
    </location>
</feature>
<dbReference type="AlphaFoldDB" id="A0A843XSB7"/>
<dbReference type="Proteomes" id="UP000652761">
    <property type="component" value="Unassembled WGS sequence"/>
</dbReference>
<comment type="caution">
    <text evidence="2">The sequence shown here is derived from an EMBL/GenBank/DDBJ whole genome shotgun (WGS) entry which is preliminary data.</text>
</comment>
<sequence>MRGSSMAELVVRVADMLSAWTCSPRQSSVRACSGFLISINLETISSILCSTQPSSDALFLCLGSSVMHPALHPPPPTNPRSNASGGISSSRSSASSATSCSSRSQSRIDSSFMSMSSASSRVACTQANIRVNHRAPPWILLIMLQLVGVDEEDDGTGDAANLRVLPMQAANLFTA</sequence>
<feature type="compositionally biased region" description="Low complexity" evidence="1">
    <location>
        <begin position="79"/>
        <end position="102"/>
    </location>
</feature>